<dbReference type="InterPro" id="IPR029026">
    <property type="entry name" value="tRNA_m1G_MTases_N"/>
</dbReference>
<feature type="non-terminal residue" evidence="11">
    <location>
        <position position="137"/>
    </location>
</feature>
<gene>
    <name evidence="11" type="ORF">H696_06358</name>
</gene>
<dbReference type="PANTHER" id="PTHR12636">
    <property type="entry name" value="NEP1/MRA1"/>
    <property type="match status" value="1"/>
</dbReference>
<keyword evidence="5" id="KW-0489">Methyltransferase</keyword>
<proteinExistence type="inferred from homology"/>
<dbReference type="GO" id="GO:0070475">
    <property type="term" value="P:rRNA base methylation"/>
    <property type="evidence" value="ECO:0007669"/>
    <property type="project" value="InterPro"/>
</dbReference>
<evidence type="ECO:0000256" key="7">
    <source>
        <dbReference type="ARBA" id="ARBA00022691"/>
    </source>
</evidence>
<evidence type="ECO:0000256" key="8">
    <source>
        <dbReference type="ARBA" id="ARBA00022730"/>
    </source>
</evidence>
<dbReference type="PANTHER" id="PTHR12636:SF5">
    <property type="entry name" value="RIBOSOMAL RNA SMALL SUBUNIT METHYLTRANSFERASE NEP1"/>
    <property type="match status" value="1"/>
</dbReference>
<evidence type="ECO:0000256" key="4">
    <source>
        <dbReference type="ARBA" id="ARBA00022552"/>
    </source>
</evidence>
<dbReference type="eggNOG" id="KOG3073">
    <property type="taxonomic scope" value="Eukaryota"/>
</dbReference>
<dbReference type="GeneID" id="20531083"/>
<keyword evidence="4" id="KW-0698">rRNA processing</keyword>
<keyword evidence="3" id="KW-0690">Ribosome biogenesis</keyword>
<keyword evidence="8" id="KW-0699">rRNA-binding</keyword>
<protein>
    <submittedName>
        <fullName evidence="11">Uncharacterized protein</fullName>
    </submittedName>
</protein>
<dbReference type="EMBL" id="KB932301">
    <property type="protein sequence ID" value="KCV67222.1"/>
    <property type="molecule type" value="Genomic_DNA"/>
</dbReference>
<organism evidence="11">
    <name type="scientific">Fonticula alba</name>
    <name type="common">Slime mold</name>
    <dbReference type="NCBI Taxonomy" id="691883"/>
    <lineage>
        <taxon>Eukaryota</taxon>
        <taxon>Rotosphaerida</taxon>
        <taxon>Fonticulaceae</taxon>
        <taxon>Fonticula</taxon>
    </lineage>
</organism>
<evidence type="ECO:0000313" key="11">
    <source>
        <dbReference type="EMBL" id="KCV67222.1"/>
    </source>
</evidence>
<evidence type="ECO:0000256" key="2">
    <source>
        <dbReference type="ARBA" id="ARBA00008115"/>
    </source>
</evidence>
<dbReference type="CDD" id="cd18088">
    <property type="entry name" value="Nep1-like"/>
    <property type="match status" value="1"/>
</dbReference>
<dbReference type="InterPro" id="IPR005304">
    <property type="entry name" value="Rbsml_bgen_MeTrfase_EMG1/NEP1"/>
</dbReference>
<dbReference type="GO" id="GO:0070037">
    <property type="term" value="F:rRNA (pseudouridine) methyltransferase activity"/>
    <property type="evidence" value="ECO:0007669"/>
    <property type="project" value="InterPro"/>
</dbReference>
<dbReference type="Proteomes" id="UP000030693">
    <property type="component" value="Unassembled WGS sequence"/>
</dbReference>
<dbReference type="GO" id="GO:0019843">
    <property type="term" value="F:rRNA binding"/>
    <property type="evidence" value="ECO:0007669"/>
    <property type="project" value="UniProtKB-KW"/>
</dbReference>
<comment type="similarity">
    <text evidence="2">Belongs to the class IV-like SAM-binding methyltransferase superfamily. RNA methyltransferase NEP1 family.</text>
</comment>
<dbReference type="Gene3D" id="3.40.1280.10">
    <property type="match status" value="1"/>
</dbReference>
<keyword evidence="7" id="KW-0949">S-adenosyl-L-methionine</keyword>
<evidence type="ECO:0000256" key="10">
    <source>
        <dbReference type="ARBA" id="ARBA00023242"/>
    </source>
</evidence>
<keyword evidence="6" id="KW-0808">Transferase</keyword>
<comment type="subcellular location">
    <subcellularLocation>
        <location evidence="1">Nucleus</location>
        <location evidence="1">Nucleolus</location>
    </subcellularLocation>
</comment>
<dbReference type="SUPFAM" id="SSF75217">
    <property type="entry name" value="alpha/beta knot"/>
    <property type="match status" value="1"/>
</dbReference>
<dbReference type="Pfam" id="PF03587">
    <property type="entry name" value="EMG1"/>
    <property type="match status" value="1"/>
</dbReference>
<dbReference type="STRING" id="691883.A0A058Z104"/>
<evidence type="ECO:0000313" key="12">
    <source>
        <dbReference type="Proteomes" id="UP000030693"/>
    </source>
</evidence>
<dbReference type="FunFam" id="3.40.1280.10:FF:000003">
    <property type="entry name" value="Ribosomal RNA small subunit methyltransferase"/>
    <property type="match status" value="1"/>
</dbReference>
<evidence type="ECO:0000256" key="1">
    <source>
        <dbReference type="ARBA" id="ARBA00004604"/>
    </source>
</evidence>
<dbReference type="InterPro" id="IPR029028">
    <property type="entry name" value="Alpha/beta_knot_MTases"/>
</dbReference>
<sequence length="137" mass="15395">MKRLIVILDGASLETVKVGKSGKYELLNCDDHHHILSRAKRSASDYRPDIAHQCLLTLLDSPLNKAGLLQVYIRTDKGVLIEINPQTRIPRTYPRFAGLMVQLLHKLSVRAADGPEKLLKVIKNPVTDHLPIGVRKF</sequence>
<dbReference type="RefSeq" id="XP_009498373.1">
    <property type="nucleotide sequence ID" value="XM_009500098.1"/>
</dbReference>
<keyword evidence="9" id="KW-0694">RNA-binding</keyword>
<evidence type="ECO:0000256" key="3">
    <source>
        <dbReference type="ARBA" id="ARBA00022517"/>
    </source>
</evidence>
<evidence type="ECO:0000256" key="9">
    <source>
        <dbReference type="ARBA" id="ARBA00022884"/>
    </source>
</evidence>
<dbReference type="OrthoDB" id="269804at2759"/>
<name>A0A058Z104_FONAL</name>
<keyword evidence="10" id="KW-0539">Nucleus</keyword>
<accession>A0A058Z104</accession>
<keyword evidence="12" id="KW-1185">Reference proteome</keyword>
<reference evidence="11" key="1">
    <citation type="submission" date="2013-04" db="EMBL/GenBank/DDBJ databases">
        <title>The Genome Sequence of Fonticula alba ATCC 38817.</title>
        <authorList>
            <consortium name="The Broad Institute Genomics Platform"/>
            <person name="Russ C."/>
            <person name="Cuomo C."/>
            <person name="Burger G."/>
            <person name="Gray M.W."/>
            <person name="Holland P.W.H."/>
            <person name="King N."/>
            <person name="Lang F.B.F."/>
            <person name="Roger A.J."/>
            <person name="Ruiz-Trillo I."/>
            <person name="Brown M."/>
            <person name="Walker B."/>
            <person name="Young S."/>
            <person name="Zeng Q."/>
            <person name="Gargeya S."/>
            <person name="Fitzgerald M."/>
            <person name="Haas B."/>
            <person name="Abouelleil A."/>
            <person name="Allen A.W."/>
            <person name="Alvarado L."/>
            <person name="Arachchi H.M."/>
            <person name="Berlin A.M."/>
            <person name="Chapman S.B."/>
            <person name="Gainer-Dewar J."/>
            <person name="Goldberg J."/>
            <person name="Griggs A."/>
            <person name="Gujja S."/>
            <person name="Hansen M."/>
            <person name="Howarth C."/>
            <person name="Imamovic A."/>
            <person name="Ireland A."/>
            <person name="Larimer J."/>
            <person name="McCowan C."/>
            <person name="Murphy C."/>
            <person name="Pearson M."/>
            <person name="Poon T.W."/>
            <person name="Priest M."/>
            <person name="Roberts A."/>
            <person name="Saif S."/>
            <person name="Shea T."/>
            <person name="Sisk P."/>
            <person name="Sykes S."/>
            <person name="Wortman J."/>
            <person name="Nusbaum C."/>
            <person name="Birren B."/>
        </authorList>
    </citation>
    <scope>NUCLEOTIDE SEQUENCE [LARGE SCALE GENOMIC DNA]</scope>
    <source>
        <strain evidence="11">ATCC 38817</strain>
    </source>
</reference>
<dbReference type="AlphaFoldDB" id="A0A058Z104"/>
<dbReference type="OMA" id="ICIAMER"/>
<evidence type="ECO:0000256" key="5">
    <source>
        <dbReference type="ARBA" id="ARBA00022603"/>
    </source>
</evidence>
<evidence type="ECO:0000256" key="6">
    <source>
        <dbReference type="ARBA" id="ARBA00022679"/>
    </source>
</evidence>
<dbReference type="GO" id="GO:0032040">
    <property type="term" value="C:small-subunit processome"/>
    <property type="evidence" value="ECO:0007669"/>
    <property type="project" value="TreeGrafter"/>
</dbReference>